<evidence type="ECO:0000256" key="1">
    <source>
        <dbReference type="SAM" id="Phobius"/>
    </source>
</evidence>
<feature type="transmembrane region" description="Helical" evidence="1">
    <location>
        <begin position="112"/>
        <end position="131"/>
    </location>
</feature>
<keyword evidence="3" id="KW-1185">Reference proteome</keyword>
<feature type="transmembrane region" description="Helical" evidence="1">
    <location>
        <begin position="166"/>
        <end position="193"/>
    </location>
</feature>
<evidence type="ECO:0000313" key="2">
    <source>
        <dbReference type="EMBL" id="RPF21734.1"/>
    </source>
</evidence>
<keyword evidence="1" id="KW-0472">Membrane</keyword>
<name>A0A3N4YQU6_9MICO</name>
<dbReference type="Proteomes" id="UP000280501">
    <property type="component" value="Unassembled WGS sequence"/>
</dbReference>
<sequence length="272" mass="28954">MMGGHHAATGAAAWVAVTSTAPFAFGWYEGVSHTGVVAGALVCAGAALLPDADHHSGTIANSLSPVSDAVVKVVEKLSGGHRKGTHSILGVLAFTAIAWFLSLLSVDTGIDGVGTVLIGPGIMCVLLVAFALKALKITRDTKVLPWTTSVTLAALIAVFAPEEWFWMPFCVALGCVVHILGDLITTNGVPIFWPLKFKSPRWMRDGRGIELDSFWRRGGNIALPILGNAGSVREWILLVPISLYAVVGIVWALLNQMGYDTMPLWEQVTAWV</sequence>
<dbReference type="Pfam" id="PF04307">
    <property type="entry name" value="YdjM"/>
    <property type="match status" value="1"/>
</dbReference>
<proteinExistence type="predicted"/>
<dbReference type="RefSeq" id="WP_123814743.1">
    <property type="nucleotide sequence ID" value="NZ_RKQZ01000001.1"/>
</dbReference>
<keyword evidence="1" id="KW-0812">Transmembrane</keyword>
<gene>
    <name evidence="2" type="ORF">EDD34_2369</name>
</gene>
<dbReference type="GO" id="GO:0016787">
    <property type="term" value="F:hydrolase activity"/>
    <property type="evidence" value="ECO:0007669"/>
    <property type="project" value="UniProtKB-KW"/>
</dbReference>
<keyword evidence="2" id="KW-0378">Hydrolase</keyword>
<dbReference type="AlphaFoldDB" id="A0A3N4YQU6"/>
<feature type="transmembrane region" description="Helical" evidence="1">
    <location>
        <begin position="235"/>
        <end position="254"/>
    </location>
</feature>
<accession>A0A3N4YQU6</accession>
<dbReference type="InterPro" id="IPR007404">
    <property type="entry name" value="YdjM-like"/>
</dbReference>
<evidence type="ECO:0000313" key="3">
    <source>
        <dbReference type="Proteomes" id="UP000280501"/>
    </source>
</evidence>
<dbReference type="EMBL" id="RKQZ01000001">
    <property type="protein sequence ID" value="RPF21734.1"/>
    <property type="molecule type" value="Genomic_DNA"/>
</dbReference>
<protein>
    <submittedName>
        <fullName evidence="2">LexA-binding, inner membrane-associated putative hydrolase</fullName>
    </submittedName>
</protein>
<keyword evidence="1" id="KW-1133">Transmembrane helix</keyword>
<organism evidence="2 3">
    <name type="scientific">Myceligenerans xiligouense</name>
    <dbReference type="NCBI Taxonomy" id="253184"/>
    <lineage>
        <taxon>Bacteria</taxon>
        <taxon>Bacillati</taxon>
        <taxon>Actinomycetota</taxon>
        <taxon>Actinomycetes</taxon>
        <taxon>Micrococcales</taxon>
        <taxon>Promicromonosporaceae</taxon>
        <taxon>Myceligenerans</taxon>
    </lineage>
</organism>
<dbReference type="OrthoDB" id="3425909at2"/>
<feature type="transmembrane region" description="Helical" evidence="1">
    <location>
        <begin position="88"/>
        <end position="106"/>
    </location>
</feature>
<feature type="transmembrane region" description="Helical" evidence="1">
    <location>
        <begin position="143"/>
        <end position="160"/>
    </location>
</feature>
<comment type="caution">
    <text evidence="2">The sequence shown here is derived from an EMBL/GenBank/DDBJ whole genome shotgun (WGS) entry which is preliminary data.</text>
</comment>
<reference evidence="2 3" key="1">
    <citation type="submission" date="2018-11" db="EMBL/GenBank/DDBJ databases">
        <title>Sequencing the genomes of 1000 actinobacteria strains.</title>
        <authorList>
            <person name="Klenk H.-P."/>
        </authorList>
    </citation>
    <scope>NUCLEOTIDE SEQUENCE [LARGE SCALE GENOMIC DNA]</scope>
    <source>
        <strain evidence="2 3">DSM 15700</strain>
    </source>
</reference>